<reference evidence="13" key="9">
    <citation type="submission" date="2022-05" db="EMBL/GenBank/DDBJ databases">
        <title>Megaplasmid of Vibrio parahaemolyticus.</title>
        <authorList>
            <person name="Strauch E."/>
            <person name="Borowiak M."/>
        </authorList>
    </citation>
    <scope>NUCLEOTIDE SEQUENCE</scope>
    <source>
        <strain evidence="13">16-VB00198</strain>
    </source>
</reference>
<accession>A0A072LJA8</accession>
<dbReference type="EMBL" id="CP097355">
    <property type="protein sequence ID" value="UYV26739.1"/>
    <property type="molecule type" value="Genomic_DNA"/>
</dbReference>
<keyword evidence="3 4" id="KW-0238">DNA-binding</keyword>
<dbReference type="Proteomes" id="UP000464718">
    <property type="component" value="Chromosome i"/>
</dbReference>
<dbReference type="GO" id="GO:0006269">
    <property type="term" value="P:DNA replication, synthesis of primer"/>
    <property type="evidence" value="ECO:0007669"/>
    <property type="project" value="UniProtKB-KW"/>
</dbReference>
<dbReference type="Proteomes" id="UP000726777">
    <property type="component" value="Unassembled WGS sequence"/>
</dbReference>
<reference evidence="5" key="3">
    <citation type="journal article" date="2018" name="Genome Biol.">
        <title>SKESA: strategic k-mer extension for scrupulous assemblies.</title>
        <authorList>
            <person name="Souvorov A."/>
            <person name="Agarwala R."/>
            <person name="Lipman D.J."/>
        </authorList>
    </citation>
    <scope>NUCLEOTIDE SEQUENCE</scope>
    <source>
        <strain evidence="5">1930</strain>
    </source>
</reference>
<evidence type="ECO:0000313" key="9">
    <source>
        <dbReference type="EMBL" id="OQJ94854.1"/>
    </source>
</evidence>
<evidence type="ECO:0000313" key="5">
    <source>
        <dbReference type="EMBL" id="HAS6679899.1"/>
    </source>
</evidence>
<comment type="subunit">
    <text evidence="4">Homodimer. Interacts with PriA and DnaT. Component of the replication restart primosome. Primosome assembly occurs via a 'hand-off' mechanism. PriA binds to replication forks, subsequently PriB then DnaT bind; DnaT then displaces ssDNA to generate the helicase loading substrate.</text>
</comment>
<dbReference type="SMR" id="A0A072LJA8"/>
<dbReference type="PIRSF" id="PIRSF003135">
    <property type="entry name" value="Primosomal_n"/>
    <property type="match status" value="1"/>
</dbReference>
<reference evidence="19 20" key="7">
    <citation type="submission" date="2020-04" db="EMBL/GenBank/DDBJ databases">
        <title>Whole-genome sequencing of Vibrio spp. from China reveals different genetic environments of blaCTX-M-14 among diverse lineages.</title>
        <authorList>
            <person name="Zheng Z."/>
            <person name="Ye L."/>
            <person name="Chen S."/>
        </authorList>
    </citation>
    <scope>NUCLEOTIDE SEQUENCE [LARGE SCALE GENOMIC DNA]</scope>
    <source>
        <strain evidence="8 19">Vb0551</strain>
        <strain evidence="7 20">Vb0574</strain>
    </source>
</reference>
<comment type="similarity">
    <text evidence="4">Belongs to the PriB family.</text>
</comment>
<evidence type="ECO:0000313" key="19">
    <source>
        <dbReference type="Proteomes" id="UP000518904"/>
    </source>
</evidence>
<evidence type="ECO:0000313" key="18">
    <source>
        <dbReference type="Proteomes" id="UP000464718"/>
    </source>
</evidence>
<keyword evidence="2 4" id="KW-0235">DNA replication</keyword>
<dbReference type="Gene3D" id="2.40.50.140">
    <property type="entry name" value="Nucleic acid-binding proteins"/>
    <property type="match status" value="1"/>
</dbReference>
<dbReference type="EMBL" id="NIXT01000801">
    <property type="protein sequence ID" value="OXE32150.1"/>
    <property type="molecule type" value="Genomic_DNA"/>
</dbReference>
<dbReference type="Proteomes" id="UP000555836">
    <property type="component" value="Unassembled WGS sequence"/>
</dbReference>
<dbReference type="Proteomes" id="UP000856022">
    <property type="component" value="Unassembled WGS sequence"/>
</dbReference>
<keyword evidence="1 4" id="KW-0639">Primosome</keyword>
<reference evidence="6" key="8">
    <citation type="submission" date="2020-09" db="EMBL/GenBank/DDBJ databases">
        <title>Genome sequence of Vibrio parahaemolyticus isolates.</title>
        <authorList>
            <person name="Hammerl J.A."/>
            <person name="Strauch E."/>
        </authorList>
    </citation>
    <scope>NUCLEOTIDE SEQUENCE</scope>
    <source>
        <strain evidence="6">17-VB00146</strain>
    </source>
</reference>
<evidence type="ECO:0000313" key="8">
    <source>
        <dbReference type="EMBL" id="NMU82651.1"/>
    </source>
</evidence>
<dbReference type="EMBL" id="CP114194">
    <property type="protein sequence ID" value="WAT89942.1"/>
    <property type="molecule type" value="Genomic_DNA"/>
</dbReference>
<sequence length="100" mass="11031">MTNRMELSGTIAKPPIRSKSPGGIEHCRFWLEHRSTVIEADLPRQVYCRMPVVVSGLRSQAITQNLVQGSNIKVSGFVAYQTGRNGVGKLVLHADNITQI</sequence>
<dbReference type="EMBL" id="JACVHL010000032">
    <property type="protein sequence ID" value="MCC3807848.1"/>
    <property type="molecule type" value="Genomic_DNA"/>
</dbReference>
<gene>
    <name evidence="4 7" type="primary">priB</name>
    <name evidence="9" type="ORF">AKG60_27530</name>
    <name evidence="10" type="ORF">CA163_14180</name>
    <name evidence="11" type="ORF">EHC69_15600</name>
    <name evidence="12" type="ORF">FVP01_23835</name>
    <name evidence="8" type="ORF">HKB16_07125</name>
    <name evidence="7" type="ORF">HKB21_04830</name>
    <name evidence="5" type="ORF">I7278_24245</name>
    <name evidence="6" type="ORF">IB292_22795</name>
    <name evidence="13" type="ORF">M5598_01660</name>
    <name evidence="14" type="ORF">O1Q84_15310</name>
</gene>
<evidence type="ECO:0000313" key="6">
    <source>
        <dbReference type="EMBL" id="MCC3807848.1"/>
    </source>
</evidence>
<evidence type="ECO:0000313" key="7">
    <source>
        <dbReference type="EMBL" id="NMU24938.1"/>
    </source>
</evidence>
<dbReference type="GO" id="GO:1990077">
    <property type="term" value="C:primosome complex"/>
    <property type="evidence" value="ECO:0007669"/>
    <property type="project" value="UniProtKB-UniRule"/>
</dbReference>
<evidence type="ECO:0000313" key="13">
    <source>
        <dbReference type="EMBL" id="UYV26739.1"/>
    </source>
</evidence>
<evidence type="ECO:0000256" key="1">
    <source>
        <dbReference type="ARBA" id="ARBA00022515"/>
    </source>
</evidence>
<dbReference type="AlphaFoldDB" id="A0A072LJA8"/>
<dbReference type="InterPro" id="IPR000424">
    <property type="entry name" value="Primosome_PriB/ssb"/>
</dbReference>
<organism evidence="7 20">
    <name type="scientific">Vibrio parahaemolyticus</name>
    <dbReference type="NCBI Taxonomy" id="670"/>
    <lineage>
        <taxon>Bacteria</taxon>
        <taxon>Pseudomonadati</taxon>
        <taxon>Pseudomonadota</taxon>
        <taxon>Gammaproteobacteria</taxon>
        <taxon>Vibrionales</taxon>
        <taxon>Vibrionaceae</taxon>
        <taxon>Vibrio</taxon>
    </lineage>
</organism>
<dbReference type="STRING" id="670.ACZ92_07725"/>
<dbReference type="SUPFAM" id="SSF50249">
    <property type="entry name" value="Nucleic acid-binding proteins"/>
    <property type="match status" value="1"/>
</dbReference>
<proteinExistence type="inferred from homology"/>
<dbReference type="Proteomes" id="UP001163036">
    <property type="component" value="Chromosome 1"/>
</dbReference>
<evidence type="ECO:0000256" key="3">
    <source>
        <dbReference type="ARBA" id="ARBA00023125"/>
    </source>
</evidence>
<dbReference type="HAMAP" id="MF_00720">
    <property type="entry name" value="PriB"/>
    <property type="match status" value="1"/>
</dbReference>
<dbReference type="Proteomes" id="UP000191946">
    <property type="component" value="Unassembled WGS sequence"/>
</dbReference>
<dbReference type="RefSeq" id="WP_005467185.1">
    <property type="nucleotide sequence ID" value="NZ_CAJDZF010000029.1"/>
</dbReference>
<evidence type="ECO:0000313" key="10">
    <source>
        <dbReference type="EMBL" id="OXE32150.1"/>
    </source>
</evidence>
<evidence type="ECO:0000313" key="20">
    <source>
        <dbReference type="Proteomes" id="UP000555836"/>
    </source>
</evidence>
<dbReference type="EMBL" id="JABCLB010000884">
    <property type="protein sequence ID" value="NMU82651.1"/>
    <property type="molecule type" value="Genomic_DNA"/>
</dbReference>
<protein>
    <recommendedName>
        <fullName evidence="4">Replication restart protein PriB</fullName>
    </recommendedName>
</protein>
<dbReference type="OrthoDB" id="9180733at2"/>
<dbReference type="EMBL" id="DACQKT010000020">
    <property type="protein sequence ID" value="HAS6679899.1"/>
    <property type="molecule type" value="Genomic_DNA"/>
</dbReference>
<comment type="function">
    <text evidence="4">Involved in the restart of stalled replication forks, which reloads the replicative helicase on sites other than the origin of replication; the PriA-PriB pathway is the major replication restart pathway. During primosome assembly it facilitates complex formation between PriA and DnaT on DNA; stabilizes PriA on DNA. Stimulates the DNA unwinding activity of PriA helicase.</text>
</comment>
<reference evidence="5" key="6">
    <citation type="submission" date="2019-12" db="EMBL/GenBank/DDBJ databases">
        <authorList>
            <consortium name="NCBI Pathogen Detection Project"/>
        </authorList>
    </citation>
    <scope>NUCLEOTIDE SEQUENCE</scope>
    <source>
        <strain evidence="5">1930</strain>
    </source>
</reference>
<dbReference type="EMBL" id="JABCLD010000666">
    <property type="protein sequence ID" value="NMU24938.1"/>
    <property type="molecule type" value="Genomic_DNA"/>
</dbReference>
<dbReference type="EMBL" id="VRMQ01000013">
    <property type="protein sequence ID" value="TXN13429.1"/>
    <property type="molecule type" value="Genomic_DNA"/>
</dbReference>
<evidence type="ECO:0000256" key="2">
    <source>
        <dbReference type="ARBA" id="ARBA00022705"/>
    </source>
</evidence>
<reference evidence="14" key="10">
    <citation type="submission" date="2022-12" db="EMBL/GenBank/DDBJ databases">
        <title>Vibrio parahaemolyticus become highly virulent by producing novel Tc toxins.</title>
        <authorList>
            <person name="Yang F."/>
            <person name="You Y."/>
            <person name="Lai Q."/>
            <person name="Xu L."/>
            <person name="Li F."/>
        </authorList>
    </citation>
    <scope>NUCLEOTIDE SEQUENCE</scope>
    <source>
        <strain evidence="14">Vp-HL-202005</strain>
    </source>
</reference>
<dbReference type="InterPro" id="IPR023646">
    <property type="entry name" value="Prisomal_replication_PriB"/>
</dbReference>
<dbReference type="EMBL" id="LHQV01000037">
    <property type="protein sequence ID" value="OQJ94854.1"/>
    <property type="molecule type" value="Genomic_DNA"/>
</dbReference>
<keyword evidence="15" id="KW-1185">Reference proteome</keyword>
<dbReference type="Proteomes" id="UP001156560">
    <property type="component" value="Chromosome 1"/>
</dbReference>
<evidence type="ECO:0000313" key="15">
    <source>
        <dbReference type="Proteomes" id="UP000191946"/>
    </source>
</evidence>
<dbReference type="Proteomes" id="UP000321504">
    <property type="component" value="Unassembled WGS sequence"/>
</dbReference>
<evidence type="ECO:0000313" key="16">
    <source>
        <dbReference type="Proteomes" id="UP000214596"/>
    </source>
</evidence>
<evidence type="ECO:0000313" key="14">
    <source>
        <dbReference type="EMBL" id="WAT89942.1"/>
    </source>
</evidence>
<dbReference type="GO" id="GO:0003697">
    <property type="term" value="F:single-stranded DNA binding"/>
    <property type="evidence" value="ECO:0007669"/>
    <property type="project" value="UniProtKB-UniRule"/>
</dbReference>
<dbReference type="Proteomes" id="UP000518904">
    <property type="component" value="Unassembled WGS sequence"/>
</dbReference>
<name>A0A072LJA8_VIBPH</name>
<evidence type="ECO:0000313" key="17">
    <source>
        <dbReference type="Proteomes" id="UP000321504"/>
    </source>
</evidence>
<reference evidence="9 15" key="1">
    <citation type="submission" date="2015-08" db="EMBL/GenBank/DDBJ databases">
        <title>Draft Genome Sequences of Vibrio parahaemolyticus Strains.</title>
        <authorList>
            <person name="Gonzalez-Escalona N."/>
            <person name="DePaola A."/>
        </authorList>
    </citation>
    <scope>NUCLEOTIDE SEQUENCE [LARGE SCALE GENOMIC DNA]</scope>
    <source>
        <strain evidence="9 15">CFSAN001621</strain>
    </source>
</reference>
<dbReference type="InterPro" id="IPR012340">
    <property type="entry name" value="NA-bd_OB-fold"/>
</dbReference>
<evidence type="ECO:0000256" key="4">
    <source>
        <dbReference type="HAMAP-Rule" id="MF_00720"/>
    </source>
</evidence>
<reference evidence="10 16" key="2">
    <citation type="journal article" date="2017" name="Appl. Environ. Microbiol.">
        <title>Parallel evolution of two clades of a major Atlantic endemic Vibrio parahaemolyticus pathogen lineage by independent acquisition of related pathogenicity islands.</title>
        <authorList>
            <person name="Xu F."/>
            <person name="Gonzalez-Escalona N."/>
            <person name="Drees K.P."/>
            <person name="Sebra R.P."/>
            <person name="Cooper V.S."/>
            <person name="Jones S.H."/>
            <person name="Whistler C.A."/>
        </authorList>
    </citation>
    <scope>NUCLEOTIDE SEQUENCE [LARGE SCALE GENOMIC DNA]</scope>
    <source>
        <strain evidence="10 16">MAVP-3</strain>
    </source>
</reference>
<dbReference type="Proteomes" id="UP000214596">
    <property type="component" value="Unassembled WGS sequence"/>
</dbReference>
<dbReference type="NCBIfam" id="TIGR04418">
    <property type="entry name" value="PriB_gamma"/>
    <property type="match status" value="1"/>
</dbReference>
<reference evidence="12 17" key="5">
    <citation type="submission" date="2019-08" db="EMBL/GenBank/DDBJ databases">
        <title>Emerging of two pre-pandemic pathogenic O4:KUT lineages of Vibrio parahaemolyticus in coastal eastern China.</title>
        <authorList>
            <person name="Yu H."/>
        </authorList>
    </citation>
    <scope>NUCLEOTIDE SEQUENCE [LARGE SCALE GENOMIC DNA]</scope>
    <source>
        <strain evidence="12 17">HZ17-383</strain>
    </source>
</reference>
<dbReference type="PROSITE" id="PS50935">
    <property type="entry name" value="SSB"/>
    <property type="match status" value="1"/>
</dbReference>
<dbReference type="GeneID" id="1190289"/>
<dbReference type="Pfam" id="PF22657">
    <property type="entry name" value="SSB_1"/>
    <property type="match status" value="1"/>
</dbReference>
<evidence type="ECO:0000313" key="12">
    <source>
        <dbReference type="EMBL" id="TXN13429.1"/>
    </source>
</evidence>
<evidence type="ECO:0000313" key="11">
    <source>
        <dbReference type="EMBL" id="QHH10661.1"/>
    </source>
</evidence>
<reference evidence="11 18" key="4">
    <citation type="submission" date="2018-12" db="EMBL/GenBank/DDBJ databases">
        <title>Genomic insights into the evolutionary origins and pathogenicity of five Vibrio parahaemolyticus strains isolated from the shrimp with acute hepatopancreatic necrosis disease (AHPND).</title>
        <authorList>
            <person name="Yang Q."/>
            <person name="Dong X."/>
            <person name="Xie G."/>
            <person name="Fu S."/>
            <person name="Zou P."/>
            <person name="Sun J."/>
            <person name="Wang Y."/>
            <person name="Huang J."/>
        </authorList>
    </citation>
    <scope>NUCLEOTIDE SEQUENCE [LARGE SCALE GENOMIC DNA]</scope>
    <source>
        <strain evidence="11 18">20160303005-1</strain>
    </source>
</reference>
<dbReference type="EMBL" id="CP034298">
    <property type="protein sequence ID" value="QHH10661.1"/>
    <property type="molecule type" value="Genomic_DNA"/>
</dbReference>
<dbReference type="OMA" id="CQMPVII"/>